<dbReference type="Proteomes" id="UP000272528">
    <property type="component" value="Chromosome"/>
</dbReference>
<reference evidence="3" key="1">
    <citation type="submission" date="2018-12" db="EMBL/GenBank/DDBJ databases">
        <title>Genome sequence of Peanibacillus sp.</title>
        <authorList>
            <person name="Subramani G."/>
            <person name="Srinivasan S."/>
            <person name="Kim M.K."/>
        </authorList>
    </citation>
    <scope>NUCLEOTIDE SEQUENCE [LARGE SCALE GENOMIC DNA]</scope>
    <source>
        <strain evidence="3">18JY67-1</strain>
    </source>
</reference>
<dbReference type="InterPro" id="IPR001466">
    <property type="entry name" value="Beta-lactam-related"/>
</dbReference>
<dbReference type="KEGG" id="palb:EJC50_26800"/>
<keyword evidence="3" id="KW-1185">Reference proteome</keyword>
<keyword evidence="2" id="KW-0378">Hydrolase</keyword>
<feature type="domain" description="Beta-lactamase-related" evidence="1">
    <location>
        <begin position="39"/>
        <end position="303"/>
    </location>
</feature>
<evidence type="ECO:0000313" key="3">
    <source>
        <dbReference type="Proteomes" id="UP000272528"/>
    </source>
</evidence>
<organism evidence="2 3">
    <name type="scientific">Paenibacillus albus</name>
    <dbReference type="NCBI Taxonomy" id="2495582"/>
    <lineage>
        <taxon>Bacteria</taxon>
        <taxon>Bacillati</taxon>
        <taxon>Bacillota</taxon>
        <taxon>Bacilli</taxon>
        <taxon>Bacillales</taxon>
        <taxon>Paenibacillaceae</taxon>
        <taxon>Paenibacillus</taxon>
    </lineage>
</organism>
<name>A0A3Q8XBR9_9BACL</name>
<evidence type="ECO:0000259" key="1">
    <source>
        <dbReference type="Pfam" id="PF00144"/>
    </source>
</evidence>
<dbReference type="Gene3D" id="3.40.710.10">
    <property type="entry name" value="DD-peptidase/beta-lactamase superfamily"/>
    <property type="match status" value="1"/>
</dbReference>
<dbReference type="SUPFAM" id="SSF56601">
    <property type="entry name" value="beta-lactamase/transpeptidase-like"/>
    <property type="match status" value="1"/>
</dbReference>
<dbReference type="GO" id="GO:0016787">
    <property type="term" value="F:hydrolase activity"/>
    <property type="evidence" value="ECO:0007669"/>
    <property type="project" value="UniProtKB-KW"/>
</dbReference>
<proteinExistence type="predicted"/>
<dbReference type="AlphaFoldDB" id="A0A3Q8XBR9"/>
<protein>
    <submittedName>
        <fullName evidence="2">Class C beta-lactamase-related serine hydrolase</fullName>
    </submittedName>
</protein>
<dbReference type="Pfam" id="PF00144">
    <property type="entry name" value="Beta-lactamase"/>
    <property type="match status" value="1"/>
</dbReference>
<dbReference type="PANTHER" id="PTHR43283:SF7">
    <property type="entry name" value="BETA-LACTAMASE-RELATED DOMAIN-CONTAINING PROTEIN"/>
    <property type="match status" value="1"/>
</dbReference>
<evidence type="ECO:0000313" key="2">
    <source>
        <dbReference type="EMBL" id="AZN43929.1"/>
    </source>
</evidence>
<dbReference type="EMBL" id="CP034437">
    <property type="protein sequence ID" value="AZN43929.1"/>
    <property type="molecule type" value="Genomic_DNA"/>
</dbReference>
<sequence>MTRTELRLPRTTPESVGIPSQAISNLLDAWRESNLELHSMMIVRHGQVAAEGWWAPYEPQLSHMMFSLSKSFTSTAIGLAVAEGLLSLDDAVISFFPEESPEEPSANLRAMRIRHLLMMGTGHEVDTMQYLAVAEDGDWVRAFVQAPVEREPGTHFVYNSGATYMLSAIIQKVSGQKLLDYLQPRLLDPLGITEATWEACPRGIHTGGWGMTLTTESIAKFGQLYLQRGVWDDKRVLTEAWVNEATSKQINNGDDEANDWAQGYGYQFWRCRHGAYRGDGAFGQFCIVLPEKDTVIALTSGTNDMQGVLNGIWTHLLPALNDETSAAASTAEDAAALNSKLARLTLEPPRIIAEEASTESKVNGRRYVLEENSLQLTALTIQFEADAALVTIESSEGEFVLRCARGEWAEGRGIMPQGAPFQRGQNLRMMSSFTWSEPDKLTITARYIETPFSVKADYQFSEDELVVQQKVNVSFMPPELPTLRGRS</sequence>
<dbReference type="InterPro" id="IPR050789">
    <property type="entry name" value="Diverse_Enzym_Activities"/>
</dbReference>
<dbReference type="OrthoDB" id="9773047at2"/>
<dbReference type="InterPro" id="IPR012338">
    <property type="entry name" value="Beta-lactam/transpept-like"/>
</dbReference>
<accession>A0A3Q8XBR9</accession>
<dbReference type="PANTHER" id="PTHR43283">
    <property type="entry name" value="BETA-LACTAMASE-RELATED"/>
    <property type="match status" value="1"/>
</dbReference>
<gene>
    <name evidence="2" type="ORF">EJC50_26800</name>
</gene>